<reference evidence="2 3" key="1">
    <citation type="journal article" date="2023" name="Hortic Res">
        <title>Pangenome of water caltrop reveals structural variations and asymmetric subgenome divergence after allopolyploidization.</title>
        <authorList>
            <person name="Zhang X."/>
            <person name="Chen Y."/>
            <person name="Wang L."/>
            <person name="Yuan Y."/>
            <person name="Fang M."/>
            <person name="Shi L."/>
            <person name="Lu R."/>
            <person name="Comes H.P."/>
            <person name="Ma Y."/>
            <person name="Chen Y."/>
            <person name="Huang G."/>
            <person name="Zhou Y."/>
            <person name="Zheng Z."/>
            <person name="Qiu Y."/>
        </authorList>
    </citation>
    <scope>NUCLEOTIDE SEQUENCE [LARGE SCALE GENOMIC DNA]</scope>
    <source>
        <tissue evidence="2">Roots</tissue>
    </source>
</reference>
<proteinExistence type="predicted"/>
<dbReference type="AlphaFoldDB" id="A0AAN7JID8"/>
<gene>
    <name evidence="2" type="ORF">SAY87_011551</name>
</gene>
<dbReference type="Proteomes" id="UP001345219">
    <property type="component" value="Chromosome 9"/>
</dbReference>
<evidence type="ECO:0000256" key="1">
    <source>
        <dbReference type="SAM" id="MobiDB-lite"/>
    </source>
</evidence>
<sequence length="113" mass="11770">MALEKKKTKDVGRGSGERRSNSPTKAEGEREPRLLQARCGEDTLENNKDTGGLSGCSLGDSGRVVTGSGGDEGKAVSLPRGGGRERGESRAADLSTSNETDNPVSFPFIGTSE</sequence>
<accession>A0AAN7JID8</accession>
<evidence type="ECO:0000313" key="3">
    <source>
        <dbReference type="Proteomes" id="UP001345219"/>
    </source>
</evidence>
<feature type="compositionally biased region" description="Basic and acidic residues" evidence="1">
    <location>
        <begin position="1"/>
        <end position="48"/>
    </location>
</feature>
<feature type="compositionally biased region" description="Polar residues" evidence="1">
    <location>
        <begin position="94"/>
        <end position="103"/>
    </location>
</feature>
<name>A0AAN7JID8_9MYRT</name>
<evidence type="ECO:0000313" key="2">
    <source>
        <dbReference type="EMBL" id="KAK4745239.1"/>
    </source>
</evidence>
<protein>
    <submittedName>
        <fullName evidence="2">Uncharacterized protein</fullName>
    </submittedName>
</protein>
<dbReference type="EMBL" id="JAXIOK010000022">
    <property type="protein sequence ID" value="KAK4745239.1"/>
    <property type="molecule type" value="Genomic_DNA"/>
</dbReference>
<comment type="caution">
    <text evidence="2">The sequence shown here is derived from an EMBL/GenBank/DDBJ whole genome shotgun (WGS) entry which is preliminary data.</text>
</comment>
<organism evidence="2 3">
    <name type="scientific">Trapa incisa</name>
    <dbReference type="NCBI Taxonomy" id="236973"/>
    <lineage>
        <taxon>Eukaryota</taxon>
        <taxon>Viridiplantae</taxon>
        <taxon>Streptophyta</taxon>
        <taxon>Embryophyta</taxon>
        <taxon>Tracheophyta</taxon>
        <taxon>Spermatophyta</taxon>
        <taxon>Magnoliopsida</taxon>
        <taxon>eudicotyledons</taxon>
        <taxon>Gunneridae</taxon>
        <taxon>Pentapetalae</taxon>
        <taxon>rosids</taxon>
        <taxon>malvids</taxon>
        <taxon>Myrtales</taxon>
        <taxon>Lythraceae</taxon>
        <taxon>Trapa</taxon>
    </lineage>
</organism>
<feature type="compositionally biased region" description="Basic and acidic residues" evidence="1">
    <location>
        <begin position="82"/>
        <end position="91"/>
    </location>
</feature>
<feature type="region of interest" description="Disordered" evidence="1">
    <location>
        <begin position="1"/>
        <end position="113"/>
    </location>
</feature>
<keyword evidence="3" id="KW-1185">Reference proteome</keyword>